<comment type="caution">
    <text evidence="2">The sequence shown here is derived from an EMBL/GenBank/DDBJ whole genome shotgun (WGS) entry which is preliminary data.</text>
</comment>
<feature type="non-terminal residue" evidence="2">
    <location>
        <position position="66"/>
    </location>
</feature>
<evidence type="ECO:0000313" key="3">
    <source>
        <dbReference type="Proteomes" id="UP001357437"/>
    </source>
</evidence>
<dbReference type="InterPro" id="IPR012349">
    <property type="entry name" value="Split_barrel_FMN-bd"/>
</dbReference>
<protein>
    <submittedName>
        <fullName evidence="2">Flavin reductase</fullName>
    </submittedName>
</protein>
<keyword evidence="3" id="KW-1185">Reference proteome</keyword>
<dbReference type="Gene3D" id="2.30.110.10">
    <property type="entry name" value="Electron Transport, Fmn-binding Protein, Chain A"/>
    <property type="match status" value="1"/>
</dbReference>
<dbReference type="InterPro" id="IPR002563">
    <property type="entry name" value="Flavin_Rdtase-like_dom"/>
</dbReference>
<feature type="domain" description="Flavin reductase like" evidence="1">
    <location>
        <begin position="14"/>
        <end position="61"/>
    </location>
</feature>
<dbReference type="EMBL" id="JAYMCU010000226">
    <property type="protein sequence ID" value="MEC3939567.1"/>
    <property type="molecule type" value="Genomic_DNA"/>
</dbReference>
<proteinExistence type="predicted"/>
<organism evidence="2 3">
    <name type="scientific">Leclercia adecarboxylata</name>
    <dbReference type="NCBI Taxonomy" id="83655"/>
    <lineage>
        <taxon>Bacteria</taxon>
        <taxon>Pseudomonadati</taxon>
        <taxon>Pseudomonadota</taxon>
        <taxon>Gammaproteobacteria</taxon>
        <taxon>Enterobacterales</taxon>
        <taxon>Enterobacteriaceae</taxon>
        <taxon>Leclercia</taxon>
    </lineage>
</organism>
<dbReference type="SUPFAM" id="SSF50475">
    <property type="entry name" value="FMN-binding split barrel"/>
    <property type="match status" value="1"/>
</dbReference>
<name>A0ABU6IDJ2_9ENTR</name>
<dbReference type="RefSeq" id="WP_326293343.1">
    <property type="nucleotide sequence ID" value="NZ_JAYMCU010000226.1"/>
</dbReference>
<gene>
    <name evidence="2" type="ORF">VOF76_26055</name>
</gene>
<sequence length="66" mass="6889">MQPDEQRLRFRDAMASLSAAINVITTDGDAGRCGITATAVCSVTDTPPSVMVCLNANSAMNPVFQG</sequence>
<reference evidence="2 3" key="1">
    <citation type="submission" date="2024-01" db="EMBL/GenBank/DDBJ databases">
        <title>Comparative Genomics of Leclercia adecarboxylata Strains Isolated from Several Sources.</title>
        <authorList>
            <person name="Yescas-Zazueta V."/>
            <person name="Balbuena-Alonso M.G."/>
            <person name="Valencia D."/>
            <person name="Mendez-Pfeiffer P.A."/>
            <person name="Ballesteros-Monrreal M.G."/>
            <person name="Rocha-Gracia R.D.C."/>
            <person name="Barrios-Villa E."/>
        </authorList>
    </citation>
    <scope>NUCLEOTIDE SEQUENCE [LARGE SCALE GENOMIC DNA]</scope>
    <source>
        <strain evidence="2 3">33MEM</strain>
    </source>
</reference>
<accession>A0ABU6IDJ2</accession>
<evidence type="ECO:0000259" key="1">
    <source>
        <dbReference type="Pfam" id="PF01613"/>
    </source>
</evidence>
<evidence type="ECO:0000313" key="2">
    <source>
        <dbReference type="EMBL" id="MEC3939567.1"/>
    </source>
</evidence>
<dbReference type="Pfam" id="PF01613">
    <property type="entry name" value="Flavin_Reduct"/>
    <property type="match status" value="1"/>
</dbReference>
<dbReference type="Proteomes" id="UP001357437">
    <property type="component" value="Unassembled WGS sequence"/>
</dbReference>